<dbReference type="Proteomes" id="UP000323119">
    <property type="component" value="Unassembled WGS sequence"/>
</dbReference>
<sequence>MERCPRCDFLHGRLLERFGLSPRKRVCLQDRHRVHGNVAGADQPGEQHLLLGQGQGGRQPRFRLVGNGERHDHGQRRRAAPSDGRPARRGVPQRRFGHGQLLVGNARAADAVIEAVKAKGLTDRVEYIAFDYTTCKRIVNALPGAMVQYLNGDLAPAAVRQDGIGGIDYRFSAYSGNPGWVKEAHVNGMVTNVWTVDTVQDMMTCIAWGMDFITTNNPETLKELLTRTFVSAN</sequence>
<dbReference type="PANTHER" id="PTHR46211">
    <property type="entry name" value="GLYCEROPHOSPHORYL DIESTER PHOSPHODIESTERASE"/>
    <property type="match status" value="1"/>
</dbReference>
<proteinExistence type="predicted"/>
<dbReference type="GO" id="GO:0008081">
    <property type="term" value="F:phosphoric diester hydrolase activity"/>
    <property type="evidence" value="ECO:0007669"/>
    <property type="project" value="InterPro"/>
</dbReference>
<feature type="region of interest" description="Disordered" evidence="1">
    <location>
        <begin position="38"/>
        <end position="92"/>
    </location>
</feature>
<dbReference type="PANTHER" id="PTHR46211:SF1">
    <property type="entry name" value="GLYCEROPHOSPHODIESTER PHOSPHODIESTERASE, CYTOPLASMIC"/>
    <property type="match status" value="1"/>
</dbReference>
<evidence type="ECO:0000256" key="1">
    <source>
        <dbReference type="SAM" id="MobiDB-lite"/>
    </source>
</evidence>
<evidence type="ECO:0000313" key="4">
    <source>
        <dbReference type="Proteomes" id="UP000323119"/>
    </source>
</evidence>
<gene>
    <name evidence="3" type="ORF">F2S36_12545</name>
</gene>
<dbReference type="Pfam" id="PF03009">
    <property type="entry name" value="GDPD"/>
    <property type="match status" value="1"/>
</dbReference>
<dbReference type="EMBL" id="VVUY01000012">
    <property type="protein sequence ID" value="KAA2558844.1"/>
    <property type="molecule type" value="Genomic_DNA"/>
</dbReference>
<dbReference type="SUPFAM" id="SSF51695">
    <property type="entry name" value="PLC-like phosphodiesterases"/>
    <property type="match status" value="1"/>
</dbReference>
<comment type="caution">
    <text evidence="3">The sequence shown here is derived from an EMBL/GenBank/DDBJ whole genome shotgun (WGS) entry which is preliminary data.</text>
</comment>
<dbReference type="InterPro" id="IPR030395">
    <property type="entry name" value="GP_PDE_dom"/>
</dbReference>
<evidence type="ECO:0000259" key="2">
    <source>
        <dbReference type="Pfam" id="PF03009"/>
    </source>
</evidence>
<name>A0A9P3ZHX9_9BACT</name>
<feature type="domain" description="GP-PDE" evidence="2">
    <location>
        <begin position="110"/>
        <end position="220"/>
    </location>
</feature>
<accession>A0A9P3ZHX9</accession>
<feature type="compositionally biased region" description="Low complexity" evidence="1">
    <location>
        <begin position="43"/>
        <end position="52"/>
    </location>
</feature>
<evidence type="ECO:0000313" key="3">
    <source>
        <dbReference type="EMBL" id="KAA2558844.1"/>
    </source>
</evidence>
<dbReference type="GO" id="GO:0006629">
    <property type="term" value="P:lipid metabolic process"/>
    <property type="evidence" value="ECO:0007669"/>
    <property type="project" value="InterPro"/>
</dbReference>
<dbReference type="AlphaFoldDB" id="A0A9P3ZHX9"/>
<dbReference type="InterPro" id="IPR017946">
    <property type="entry name" value="PLC-like_Pdiesterase_TIM-brl"/>
</dbReference>
<protein>
    <recommendedName>
        <fullName evidence="2">GP-PDE domain-containing protein</fullName>
    </recommendedName>
</protein>
<dbReference type="Gene3D" id="3.20.20.190">
    <property type="entry name" value="Phosphatidylinositol (PI) phosphodiesterase"/>
    <property type="match status" value="1"/>
</dbReference>
<reference evidence="3 4" key="1">
    <citation type="journal article" date="2019" name="Nat. Med.">
        <title>A library of human gut bacterial isolates paired with longitudinal multiomics data enables mechanistic microbiome research.</title>
        <authorList>
            <person name="Poyet M."/>
            <person name="Groussin M."/>
            <person name="Gibbons S.M."/>
            <person name="Avila-Pacheco J."/>
            <person name="Jiang X."/>
            <person name="Kearney S.M."/>
            <person name="Perrotta A.R."/>
            <person name="Berdy B."/>
            <person name="Zhao S."/>
            <person name="Lieberman T.D."/>
            <person name="Swanson P.K."/>
            <person name="Smith M."/>
            <person name="Roesemann S."/>
            <person name="Alexander J.E."/>
            <person name="Rich S.A."/>
            <person name="Livny J."/>
            <person name="Vlamakis H."/>
            <person name="Clish C."/>
            <person name="Bullock K."/>
            <person name="Deik A."/>
            <person name="Scott J."/>
            <person name="Pierce K.A."/>
            <person name="Xavier R.J."/>
            <person name="Alm E.J."/>
        </authorList>
    </citation>
    <scope>NUCLEOTIDE SEQUENCE [LARGE SCALE GENOMIC DNA]</scope>
    <source>
        <strain evidence="3 4">BIOML-A204</strain>
    </source>
</reference>
<organism evidence="3 4">
    <name type="scientific">Alistipes onderdonkii</name>
    <dbReference type="NCBI Taxonomy" id="328813"/>
    <lineage>
        <taxon>Bacteria</taxon>
        <taxon>Pseudomonadati</taxon>
        <taxon>Bacteroidota</taxon>
        <taxon>Bacteroidia</taxon>
        <taxon>Bacteroidales</taxon>
        <taxon>Rikenellaceae</taxon>
        <taxon>Alistipes</taxon>
    </lineage>
</organism>